<proteinExistence type="inferred from homology"/>
<dbReference type="SUPFAM" id="SSF53335">
    <property type="entry name" value="S-adenosyl-L-methionine-dependent methyltransferases"/>
    <property type="match status" value="1"/>
</dbReference>
<sequence length="252" mass="28462">MFKKSFNRELLLKLFNTIDRPMSKTKDIACNISVNHGNEVYNGEKMIAPAASRNKDPILQVLKRFIICDIEQIEDESPLFLEISSGTGQHVAHFAPHFPGVKFQPSDVDKNVLGSLSFYATNCPTKNILKPILIDIQSKLSHYGFEENSIDYMYNANMIHITPFECTIGLFENAGNYLKPEALMITYGPYSKDGVLTPQSNIDFDASLKARNPLWGIRDINDLIKLGDENNLSLIDTVEMPANNMTLIWKKD</sequence>
<dbReference type="EMBL" id="CAKOGL010000025">
    <property type="protein sequence ID" value="CAH2102468.1"/>
    <property type="molecule type" value="Genomic_DNA"/>
</dbReference>
<dbReference type="PANTHER" id="PTHR20974:SF0">
    <property type="entry name" value="UPF0585 PROTEIN CG18661"/>
    <property type="match status" value="1"/>
</dbReference>
<evidence type="ECO:0000313" key="2">
    <source>
        <dbReference type="EMBL" id="CAH2102468.1"/>
    </source>
</evidence>
<dbReference type="Pfam" id="PF06080">
    <property type="entry name" value="DUF938"/>
    <property type="match status" value="1"/>
</dbReference>
<name>A0AAU9UWT9_EUPED</name>
<reference evidence="2" key="1">
    <citation type="submission" date="2022-03" db="EMBL/GenBank/DDBJ databases">
        <authorList>
            <person name="Tunstrom K."/>
        </authorList>
    </citation>
    <scope>NUCLEOTIDE SEQUENCE</scope>
</reference>
<gene>
    <name evidence="2" type="ORF">EEDITHA_LOCUS17097</name>
</gene>
<protein>
    <recommendedName>
        <fullName evidence="4">Methyltransferase-like 26</fullName>
    </recommendedName>
</protein>
<evidence type="ECO:0000256" key="1">
    <source>
        <dbReference type="ARBA" id="ARBA00008308"/>
    </source>
</evidence>
<comment type="similarity">
    <text evidence="1">Belongs to the UPF0585 family.</text>
</comment>
<organism evidence="2 3">
    <name type="scientific">Euphydryas editha</name>
    <name type="common">Edith's checkerspot</name>
    <dbReference type="NCBI Taxonomy" id="104508"/>
    <lineage>
        <taxon>Eukaryota</taxon>
        <taxon>Metazoa</taxon>
        <taxon>Ecdysozoa</taxon>
        <taxon>Arthropoda</taxon>
        <taxon>Hexapoda</taxon>
        <taxon>Insecta</taxon>
        <taxon>Pterygota</taxon>
        <taxon>Neoptera</taxon>
        <taxon>Endopterygota</taxon>
        <taxon>Lepidoptera</taxon>
        <taxon>Glossata</taxon>
        <taxon>Ditrysia</taxon>
        <taxon>Papilionoidea</taxon>
        <taxon>Nymphalidae</taxon>
        <taxon>Nymphalinae</taxon>
        <taxon>Euphydryas</taxon>
    </lineage>
</organism>
<dbReference type="AlphaFoldDB" id="A0AAU9UWT9"/>
<dbReference type="PANTHER" id="PTHR20974">
    <property type="entry name" value="UPF0585 PROTEIN CG18661"/>
    <property type="match status" value="1"/>
</dbReference>
<accession>A0AAU9UWT9</accession>
<dbReference type="Gene3D" id="3.40.50.150">
    <property type="entry name" value="Vaccinia Virus protein VP39"/>
    <property type="match status" value="1"/>
</dbReference>
<dbReference type="InterPro" id="IPR010342">
    <property type="entry name" value="DUF938"/>
</dbReference>
<evidence type="ECO:0000313" key="3">
    <source>
        <dbReference type="Proteomes" id="UP001153954"/>
    </source>
</evidence>
<comment type="caution">
    <text evidence="2">The sequence shown here is derived from an EMBL/GenBank/DDBJ whole genome shotgun (WGS) entry which is preliminary data.</text>
</comment>
<keyword evidence="3" id="KW-1185">Reference proteome</keyword>
<dbReference type="Proteomes" id="UP001153954">
    <property type="component" value="Unassembled WGS sequence"/>
</dbReference>
<evidence type="ECO:0008006" key="4">
    <source>
        <dbReference type="Google" id="ProtNLM"/>
    </source>
</evidence>
<dbReference type="InterPro" id="IPR029063">
    <property type="entry name" value="SAM-dependent_MTases_sf"/>
</dbReference>